<name>A0ABX6AYS9_9ACTN</name>
<sequence length="169" mass="17927">MTTTETGADVPPSPDGPDVTRVTAAAGTKSVTAAQNVTDPTDDSPGVSLTPDPAPASEPGSGPGSASGVVTDHDRGIHGYHHEKQEHLKRLRRIEGQIRGLQRMVDEDVYCIDILTQVSASTKALQSFALRLLEEHLRHCVADAALKGGDEIDAKVKEATQAIARMLRT</sequence>
<dbReference type="PANTHER" id="PTHR33677">
    <property type="entry name" value="TRANSCRIPTIONAL REPRESSOR FRMR-RELATED"/>
    <property type="match status" value="1"/>
</dbReference>
<dbReference type="EMBL" id="CP023697">
    <property type="protein sequence ID" value="QEV07119.1"/>
    <property type="molecule type" value="Genomic_DNA"/>
</dbReference>
<accession>A0ABX6AYS9</accession>
<evidence type="ECO:0000256" key="3">
    <source>
        <dbReference type="SAM" id="MobiDB-lite"/>
    </source>
</evidence>
<evidence type="ECO:0000256" key="2">
    <source>
        <dbReference type="ARBA" id="ARBA00023008"/>
    </source>
</evidence>
<dbReference type="InterPro" id="IPR003735">
    <property type="entry name" value="Metal_Tscrpt_repr"/>
</dbReference>
<dbReference type="Pfam" id="PF02583">
    <property type="entry name" value="Trns_repr_metal"/>
    <property type="match status" value="1"/>
</dbReference>
<dbReference type="PANTHER" id="PTHR33677:SF3">
    <property type="entry name" value="COPPER-SENSING TRANSCRIPTIONAL REPRESSOR RICR"/>
    <property type="match status" value="1"/>
</dbReference>
<comment type="similarity">
    <text evidence="1">Belongs to the CsoR family.</text>
</comment>
<protein>
    <submittedName>
        <fullName evidence="4">Metal-sensitive transcriptional regulator</fullName>
    </submittedName>
</protein>
<dbReference type="InterPro" id="IPR038390">
    <property type="entry name" value="Metal_Tscrpt_repr_sf"/>
</dbReference>
<dbReference type="Gene3D" id="1.20.58.1000">
    <property type="entry name" value="Metal-sensitive repressor, helix protomer"/>
    <property type="match status" value="1"/>
</dbReference>
<evidence type="ECO:0000313" key="5">
    <source>
        <dbReference type="Proteomes" id="UP000326041"/>
    </source>
</evidence>
<gene>
    <name evidence="4" type="ORF">CP972_17020</name>
</gene>
<dbReference type="CDD" id="cd10148">
    <property type="entry name" value="CsoR-like_DUF156"/>
    <property type="match status" value="1"/>
</dbReference>
<evidence type="ECO:0000256" key="1">
    <source>
        <dbReference type="ARBA" id="ARBA00005428"/>
    </source>
</evidence>
<feature type="compositionally biased region" description="Basic and acidic residues" evidence="3">
    <location>
        <begin position="71"/>
        <end position="85"/>
    </location>
</feature>
<keyword evidence="5" id="KW-1185">Reference proteome</keyword>
<feature type="compositionally biased region" description="Polar residues" evidence="3">
    <location>
        <begin position="29"/>
        <end position="39"/>
    </location>
</feature>
<proteinExistence type="inferred from homology"/>
<feature type="compositionally biased region" description="Low complexity" evidence="3">
    <location>
        <begin position="55"/>
        <end position="68"/>
    </location>
</feature>
<reference evidence="4 5" key="1">
    <citation type="submission" date="2017-09" db="EMBL/GenBank/DDBJ databases">
        <authorList>
            <person name="Lee N."/>
            <person name="Cho B.-K."/>
        </authorList>
    </citation>
    <scope>NUCLEOTIDE SEQUENCE [LARGE SCALE GENOMIC DNA]</scope>
    <source>
        <strain evidence="4 5">ATCC 13879</strain>
    </source>
</reference>
<dbReference type="Proteomes" id="UP000326041">
    <property type="component" value="Chromosome"/>
</dbReference>
<feature type="region of interest" description="Disordered" evidence="3">
    <location>
        <begin position="1"/>
        <end position="85"/>
    </location>
</feature>
<keyword evidence="2" id="KW-0186">Copper</keyword>
<organism evidence="4 5">
    <name type="scientific">Streptomyces prasinus</name>
    <dbReference type="NCBI Taxonomy" id="67345"/>
    <lineage>
        <taxon>Bacteria</taxon>
        <taxon>Bacillati</taxon>
        <taxon>Actinomycetota</taxon>
        <taxon>Actinomycetes</taxon>
        <taxon>Kitasatosporales</taxon>
        <taxon>Streptomycetaceae</taxon>
        <taxon>Streptomyces</taxon>
    </lineage>
</organism>
<evidence type="ECO:0000313" key="4">
    <source>
        <dbReference type="EMBL" id="QEV07119.1"/>
    </source>
</evidence>